<protein>
    <submittedName>
        <fullName evidence="2">Uncharacterized protein</fullName>
    </submittedName>
</protein>
<evidence type="ECO:0000256" key="1">
    <source>
        <dbReference type="SAM" id="MobiDB-lite"/>
    </source>
</evidence>
<dbReference type="EMBL" id="JBBEGL010000004">
    <property type="protein sequence ID" value="MEJ2887949.1"/>
    <property type="molecule type" value="Genomic_DNA"/>
</dbReference>
<sequence length="75" mass="8042">MSILSNGKLDQRSIPAPRAGEAPAWHELHALLARLATGFEATDRDARSLAVLRERGLVDGQGGITTLGVHVLEEE</sequence>
<organism evidence="2 3">
    <name type="scientific">Actinomycetospora aeridis</name>
    <dbReference type="NCBI Taxonomy" id="3129231"/>
    <lineage>
        <taxon>Bacteria</taxon>
        <taxon>Bacillati</taxon>
        <taxon>Actinomycetota</taxon>
        <taxon>Actinomycetes</taxon>
        <taxon>Pseudonocardiales</taxon>
        <taxon>Pseudonocardiaceae</taxon>
        <taxon>Actinomycetospora</taxon>
    </lineage>
</organism>
<proteinExistence type="predicted"/>
<accession>A0ABU8N942</accession>
<reference evidence="2 3" key="1">
    <citation type="submission" date="2024-03" db="EMBL/GenBank/DDBJ databases">
        <title>Actinomycetospora sp. OC33-EN06, a novel actinomycete isolated from wild orchid (Aerides multiflora).</title>
        <authorList>
            <person name="Suriyachadkun C."/>
        </authorList>
    </citation>
    <scope>NUCLEOTIDE SEQUENCE [LARGE SCALE GENOMIC DNA]</scope>
    <source>
        <strain evidence="2 3">OC33-EN06</strain>
    </source>
</reference>
<gene>
    <name evidence="2" type="ORF">WCD41_15925</name>
</gene>
<comment type="caution">
    <text evidence="2">The sequence shown here is derived from an EMBL/GenBank/DDBJ whole genome shotgun (WGS) entry which is preliminary data.</text>
</comment>
<evidence type="ECO:0000313" key="3">
    <source>
        <dbReference type="Proteomes" id="UP001370100"/>
    </source>
</evidence>
<keyword evidence="3" id="KW-1185">Reference proteome</keyword>
<dbReference type="Proteomes" id="UP001370100">
    <property type="component" value="Unassembled WGS sequence"/>
</dbReference>
<name>A0ABU8N942_9PSEU</name>
<evidence type="ECO:0000313" key="2">
    <source>
        <dbReference type="EMBL" id="MEJ2887949.1"/>
    </source>
</evidence>
<dbReference type="RefSeq" id="WP_337714439.1">
    <property type="nucleotide sequence ID" value="NZ_JBBEGL010000004.1"/>
</dbReference>
<feature type="region of interest" description="Disordered" evidence="1">
    <location>
        <begin position="1"/>
        <end position="20"/>
    </location>
</feature>